<keyword evidence="3" id="KW-1185">Reference proteome</keyword>
<protein>
    <recommendedName>
        <fullName evidence="1">KAP NTPase domain-containing protein</fullName>
    </recommendedName>
</protein>
<evidence type="ECO:0000259" key="1">
    <source>
        <dbReference type="Pfam" id="PF07693"/>
    </source>
</evidence>
<dbReference type="Gene3D" id="3.40.50.300">
    <property type="entry name" value="P-loop containing nucleotide triphosphate hydrolases"/>
    <property type="match status" value="1"/>
</dbReference>
<reference evidence="2 3" key="1">
    <citation type="journal article" date="2019" name="Environ. Microbiol.">
        <title>Species interactions and distinct microbial communities in high Arctic permafrost affected cryosols are associated with the CH4 and CO2 gas fluxes.</title>
        <authorList>
            <person name="Altshuler I."/>
            <person name="Hamel J."/>
            <person name="Turney S."/>
            <person name="Magnuson E."/>
            <person name="Levesque R."/>
            <person name="Greer C."/>
            <person name="Whyte L.G."/>
        </authorList>
    </citation>
    <scope>NUCLEOTIDE SEQUENCE [LARGE SCALE GENOMIC DNA]</scope>
    <source>
        <strain evidence="2 3">E4</strain>
    </source>
</reference>
<organism evidence="2 3">
    <name type="scientific">Ewingella americana</name>
    <dbReference type="NCBI Taxonomy" id="41202"/>
    <lineage>
        <taxon>Bacteria</taxon>
        <taxon>Pseudomonadati</taxon>
        <taxon>Pseudomonadota</taxon>
        <taxon>Gammaproteobacteria</taxon>
        <taxon>Enterobacterales</taxon>
        <taxon>Yersiniaceae</taxon>
        <taxon>Ewingella</taxon>
    </lineage>
</organism>
<accession>A0A502GI33</accession>
<dbReference type="AlphaFoldDB" id="A0A502GI33"/>
<dbReference type="Pfam" id="PF07693">
    <property type="entry name" value="KAP_NTPase"/>
    <property type="match status" value="1"/>
</dbReference>
<dbReference type="InterPro" id="IPR011646">
    <property type="entry name" value="KAP_P-loop"/>
</dbReference>
<dbReference type="InterPro" id="IPR027417">
    <property type="entry name" value="P-loop_NTPase"/>
</dbReference>
<dbReference type="RefSeq" id="WP_140473203.1">
    <property type="nucleotide sequence ID" value="NZ_RCZD01000006.1"/>
</dbReference>
<proteinExistence type="predicted"/>
<name>A0A502GI33_9GAMM</name>
<comment type="caution">
    <text evidence="2">The sequence shown here is derived from an EMBL/GenBank/DDBJ whole genome shotgun (WGS) entry which is preliminary data.</text>
</comment>
<evidence type="ECO:0000313" key="2">
    <source>
        <dbReference type="EMBL" id="TPG61524.1"/>
    </source>
</evidence>
<evidence type="ECO:0000313" key="3">
    <source>
        <dbReference type="Proteomes" id="UP000317663"/>
    </source>
</evidence>
<sequence length="591" mass="68865">MDNITQFKAYINYYKELKSPGFAVLITGEWGSGKTHQITHTLNKDEYYYISLFDITTVEDIYAAVFYKMSPVKAFSRGAAGSLEDSTLGIDSMTFGLGKLFGKIATAIIKEEIKNDRVIIFDDIERCSVHIDAILGVINKYVEHHDCNVIAIAHDEKIKDTFDDSKEKVIGQTLKIEPNTSEIFNYFIAADYEGKIPSEIQNHILNTFIASDCRSMRILKHTIKDAFRLFECIKKEHITNSPAMCEIFTFFTALSIGYRYGKLKENDMSFRSETAIKYYLNKEKNETVLPAIIQLNNVYKKNGLTLDLSRNILRDETIINCFAKGYYDQVEISQDVEANEHLSNGKVEPWIKLMNFDRYIPEDVNDAIQDIDEQLRTLSVVEDGKILHIFNLKLLMVLIKVDPRSYKDIYDQFQNYLNKLLFNNLIGAYDPDSRFSRFRESSFGYGYWIKNEYKEISNKMFEFTDHIKKMAHQKNYPSYIREILDALENDPSRFKSLISSGYIGEGKYAYIDIMKYIRPHKFVEKWLNSPIINWQTIWEGLEGRYSTGMLLNQLSGEKIWISRVNFLLMNYAKHQSGFDRLRIERLVCRPR</sequence>
<dbReference type="OrthoDB" id="88903at2"/>
<dbReference type="SUPFAM" id="SSF52540">
    <property type="entry name" value="P-loop containing nucleoside triphosphate hydrolases"/>
    <property type="match status" value="1"/>
</dbReference>
<dbReference type="EMBL" id="RCZD01000006">
    <property type="protein sequence ID" value="TPG61524.1"/>
    <property type="molecule type" value="Genomic_DNA"/>
</dbReference>
<dbReference type="Proteomes" id="UP000317663">
    <property type="component" value="Unassembled WGS sequence"/>
</dbReference>
<gene>
    <name evidence="2" type="ORF">EAH77_12850</name>
</gene>
<feature type="domain" description="KAP NTPase" evidence="1">
    <location>
        <begin position="12"/>
        <end position="38"/>
    </location>
</feature>